<dbReference type="PANTHER" id="PTHR22726:SF1">
    <property type="entry name" value="METALLOENDOPEPTIDASE OMA1, MITOCHONDRIAL"/>
    <property type="match status" value="1"/>
</dbReference>
<sequence>MRSIARVVVILFATLFVAEPRNASAATLIRDADIEHSLQQLAAPILRAAGLSPSRVGIYVVQDRNLNAFVLDNSGIYIHSGMILRLTRAAELQAVIAHEAAHIANGHIVRRGVNAQSARNVALLGMALSAAAGAATGQGAAAAGVALGVASSSQRVFFGHTRAEESAADQSGIRYMAAAGADTSGAVSVMELFSGQEALPERRQDIYARSHPLSRDRLRTLKGLAASYKKATKPDPAMEYWFDRAKGKLSAFTRNPKWTFQRSKESPAADVRAMREAVAFHRLNQTGKALASLDRARAARPGDPYYDELRGQILMESRNWGAAANAYAAAAQRAPRNSLILAGYGRALVALGGQQRYQQAVGYLERATSSDWRNDLALRDLGTAYAKLGNRGMAALVTAEGHALRGRTKEARILAQRAADMLPRGSAGWRRAQDVLNAVKNAKN</sequence>
<dbReference type="AlphaFoldDB" id="A0A0A0ECW2"/>
<evidence type="ECO:0000313" key="9">
    <source>
        <dbReference type="EMBL" id="KGM47903.1"/>
    </source>
</evidence>
<dbReference type="STRING" id="1461694.ATO9_14985"/>
<dbReference type="Proteomes" id="UP000030004">
    <property type="component" value="Unassembled WGS sequence"/>
</dbReference>
<evidence type="ECO:0000259" key="8">
    <source>
        <dbReference type="Pfam" id="PF01435"/>
    </source>
</evidence>
<feature type="chain" id="PRO_5001961930" evidence="7">
    <location>
        <begin position="26"/>
        <end position="444"/>
    </location>
</feature>
<dbReference type="GO" id="GO:0051603">
    <property type="term" value="P:proteolysis involved in protein catabolic process"/>
    <property type="evidence" value="ECO:0007669"/>
    <property type="project" value="TreeGrafter"/>
</dbReference>
<evidence type="ECO:0000256" key="7">
    <source>
        <dbReference type="SAM" id="SignalP"/>
    </source>
</evidence>
<keyword evidence="10" id="KW-1185">Reference proteome</keyword>
<comment type="cofactor">
    <cofactor evidence="1">
        <name>Zn(2+)</name>
        <dbReference type="ChEBI" id="CHEBI:29105"/>
    </cofactor>
</comment>
<dbReference type="InterPro" id="IPR011990">
    <property type="entry name" value="TPR-like_helical_dom_sf"/>
</dbReference>
<dbReference type="GO" id="GO:0016020">
    <property type="term" value="C:membrane"/>
    <property type="evidence" value="ECO:0007669"/>
    <property type="project" value="TreeGrafter"/>
</dbReference>
<feature type="signal peptide" evidence="7">
    <location>
        <begin position="1"/>
        <end position="25"/>
    </location>
</feature>
<evidence type="ECO:0000256" key="5">
    <source>
        <dbReference type="ARBA" id="ARBA00022833"/>
    </source>
</evidence>
<reference evidence="9 10" key="1">
    <citation type="journal article" date="2015" name="Antonie Van Leeuwenhoek">
        <title>Pseudooceanicola atlanticus gen. nov. sp. nov., isolated from surface seawater of the Atlantic Ocean and reclassification of Oceanicola batsensis, Oceanicola marinus, Oceanicola nitratireducens, Oceanicola nanhaiensis, Oceanicola antarcticus and Oceanicola flagellatus, as Pseudooceanicola batsensis comb. nov., Pseudooceanicola marinus comb. nov., Pseudooceanicola nitratireducens comb. nov., Pseudooceanicola nanhaiensis comb. nov., Pseudooceanicola antarcticus comb. nov., and Pseudooceanicola flagellatus comb. nov.</title>
        <authorList>
            <person name="Lai Q."/>
            <person name="Li G."/>
            <person name="Liu X."/>
            <person name="Du Y."/>
            <person name="Sun F."/>
            <person name="Shao Z."/>
        </authorList>
    </citation>
    <scope>NUCLEOTIDE SEQUENCE [LARGE SCALE GENOMIC DNA]</scope>
    <source>
        <strain evidence="9 10">22II-s11g</strain>
    </source>
</reference>
<dbReference type="PANTHER" id="PTHR22726">
    <property type="entry name" value="METALLOENDOPEPTIDASE OMA1"/>
    <property type="match status" value="1"/>
</dbReference>
<comment type="caution">
    <text evidence="9">The sequence shown here is derived from an EMBL/GenBank/DDBJ whole genome shotgun (WGS) entry which is preliminary data.</text>
</comment>
<evidence type="ECO:0000256" key="6">
    <source>
        <dbReference type="ARBA" id="ARBA00023049"/>
    </source>
</evidence>
<dbReference type="CDD" id="cd07324">
    <property type="entry name" value="M48C_Oma1-like"/>
    <property type="match status" value="1"/>
</dbReference>
<dbReference type="Gene3D" id="3.30.2010.10">
    <property type="entry name" value="Metalloproteases ('zincins'), catalytic domain"/>
    <property type="match status" value="1"/>
</dbReference>
<evidence type="ECO:0000313" key="10">
    <source>
        <dbReference type="Proteomes" id="UP000030004"/>
    </source>
</evidence>
<keyword evidence="7" id="KW-0732">Signal</keyword>
<evidence type="ECO:0000256" key="4">
    <source>
        <dbReference type="ARBA" id="ARBA00022801"/>
    </source>
</evidence>
<organism evidence="9 10">
    <name type="scientific">Pseudooceanicola atlanticus</name>
    <dbReference type="NCBI Taxonomy" id="1461694"/>
    <lineage>
        <taxon>Bacteria</taxon>
        <taxon>Pseudomonadati</taxon>
        <taxon>Pseudomonadota</taxon>
        <taxon>Alphaproteobacteria</taxon>
        <taxon>Rhodobacterales</taxon>
        <taxon>Paracoccaceae</taxon>
        <taxon>Pseudooceanicola</taxon>
    </lineage>
</organism>
<dbReference type="Gene3D" id="1.25.40.10">
    <property type="entry name" value="Tetratricopeptide repeat domain"/>
    <property type="match status" value="1"/>
</dbReference>
<keyword evidence="4" id="KW-0378">Hydrolase</keyword>
<protein>
    <submittedName>
        <fullName evidence="9">Peptidase M48</fullName>
    </submittedName>
</protein>
<dbReference type="InterPro" id="IPR001915">
    <property type="entry name" value="Peptidase_M48"/>
</dbReference>
<keyword evidence="5" id="KW-0862">Zinc</keyword>
<accession>A0A0A0ECW2</accession>
<proteinExistence type="predicted"/>
<dbReference type="InterPro" id="IPR051156">
    <property type="entry name" value="Mito/Outer_Membr_Metalloprot"/>
</dbReference>
<keyword evidence="6" id="KW-0482">Metalloprotease</keyword>
<keyword evidence="2" id="KW-0645">Protease</keyword>
<dbReference type="GO" id="GO:0004222">
    <property type="term" value="F:metalloendopeptidase activity"/>
    <property type="evidence" value="ECO:0007669"/>
    <property type="project" value="InterPro"/>
</dbReference>
<dbReference type="GO" id="GO:0046872">
    <property type="term" value="F:metal ion binding"/>
    <property type="evidence" value="ECO:0007669"/>
    <property type="project" value="UniProtKB-KW"/>
</dbReference>
<gene>
    <name evidence="9" type="ORF">ATO9_14985</name>
</gene>
<evidence type="ECO:0000256" key="2">
    <source>
        <dbReference type="ARBA" id="ARBA00022670"/>
    </source>
</evidence>
<keyword evidence="3" id="KW-0479">Metal-binding</keyword>
<name>A0A0A0ECW2_9RHOB</name>
<evidence type="ECO:0000256" key="3">
    <source>
        <dbReference type="ARBA" id="ARBA00022723"/>
    </source>
</evidence>
<feature type="domain" description="Peptidase M48" evidence="8">
    <location>
        <begin position="36"/>
        <end position="224"/>
    </location>
</feature>
<dbReference type="SUPFAM" id="SSF48452">
    <property type="entry name" value="TPR-like"/>
    <property type="match status" value="1"/>
</dbReference>
<evidence type="ECO:0000256" key="1">
    <source>
        <dbReference type="ARBA" id="ARBA00001947"/>
    </source>
</evidence>
<dbReference type="Pfam" id="PF01435">
    <property type="entry name" value="Peptidase_M48"/>
    <property type="match status" value="1"/>
</dbReference>
<dbReference type="EMBL" id="AQQX01000006">
    <property type="protein sequence ID" value="KGM47903.1"/>
    <property type="molecule type" value="Genomic_DNA"/>
</dbReference>
<dbReference type="eggNOG" id="COG4783">
    <property type="taxonomic scope" value="Bacteria"/>
</dbReference>